<dbReference type="CDD" id="cd02696">
    <property type="entry name" value="MurNAc-LAA"/>
    <property type="match status" value="1"/>
</dbReference>
<dbReference type="Proteomes" id="UP000823486">
    <property type="component" value="Unassembled WGS sequence"/>
</dbReference>
<dbReference type="PIRSF" id="PIRSF037846">
    <property type="entry name" value="Autolysin_YrvJ_prd"/>
    <property type="match status" value="1"/>
</dbReference>
<name>A0ABS2QFG0_9BACI</name>
<evidence type="ECO:0000256" key="2">
    <source>
        <dbReference type="ARBA" id="ARBA00023316"/>
    </source>
</evidence>
<organism evidence="4 5">
    <name type="scientific">Peribacillus deserti</name>
    <dbReference type="NCBI Taxonomy" id="673318"/>
    <lineage>
        <taxon>Bacteria</taxon>
        <taxon>Bacillati</taxon>
        <taxon>Bacillota</taxon>
        <taxon>Bacilli</taxon>
        <taxon>Bacillales</taxon>
        <taxon>Bacillaceae</taxon>
        <taxon>Peribacillus</taxon>
    </lineage>
</organism>
<keyword evidence="1 4" id="KW-0378">Hydrolase</keyword>
<evidence type="ECO:0000313" key="5">
    <source>
        <dbReference type="Proteomes" id="UP000823486"/>
    </source>
</evidence>
<feature type="domain" description="SH3b" evidence="3">
    <location>
        <begin position="337"/>
        <end position="400"/>
    </location>
</feature>
<evidence type="ECO:0000313" key="4">
    <source>
        <dbReference type="EMBL" id="MBM7691882.1"/>
    </source>
</evidence>
<dbReference type="InterPro" id="IPR052354">
    <property type="entry name" value="Cell_Wall_Dynamics_Protein"/>
</dbReference>
<dbReference type="InterPro" id="IPR002508">
    <property type="entry name" value="MurNAc-LAA_cat"/>
</dbReference>
<dbReference type="SUPFAM" id="SSF53187">
    <property type="entry name" value="Zn-dependent exopeptidases"/>
    <property type="match status" value="1"/>
</dbReference>
<dbReference type="SMART" id="SM00646">
    <property type="entry name" value="Ami_3"/>
    <property type="match status" value="1"/>
</dbReference>
<evidence type="ECO:0000259" key="3">
    <source>
        <dbReference type="PROSITE" id="PS51781"/>
    </source>
</evidence>
<feature type="domain" description="SH3b" evidence="3">
    <location>
        <begin position="185"/>
        <end position="246"/>
    </location>
</feature>
<feature type="domain" description="SH3b" evidence="3">
    <location>
        <begin position="105"/>
        <end position="167"/>
    </location>
</feature>
<dbReference type="GO" id="GO:0008745">
    <property type="term" value="F:N-acetylmuramoyl-L-alanine amidase activity"/>
    <property type="evidence" value="ECO:0007669"/>
    <property type="project" value="UniProtKB-EC"/>
</dbReference>
<sequence>MEKSIILCLISILLITASFFPAELKANAEKGQIQVITDVINVREAPDLASPIVTEVSYGEIYQITAERSNWIQITLEGGKKGWVAGWLISRIRQKENSNSELTPLAHAVVSADTLRIRNGPGKQFQIIGSLTGGKEAAILEKNENWVKINTDEITGWAAAEFLTEKKEEKPKSKKSKEKKQDSVHKIAEVTADGLNIRETPAMDGRVIGKVTRGTSLPFLKENGDWIKIEYQESTGWINKDFVNISPSSSTDKSRVPESKSGTLATITAQSLYIRETPSLNGKVAGRVTKNKTFTILEERNSWVKIEFLEGKTGWAASWFLEKTSNKEQKPAQKDIKGSKIKILYNGTNLREKADANSTIMRRAKEGEIFTAASIQNNWYQLQLGKGKTAFVAGWMVSVNGSGPQIQKPGAEKHLKNKVIIIDPGHGGRDNGTTGTQGNLEKNITLRTALLLYDKLKAAGANAILTRNTDTYISLESRVRLSHQYNADAFLSIHYDGSAENNASGITTYYLHGYQESLAKELHHSLSGLVKLTDRGTRQGDYHVLRENKRSAALLELGYLSNPAEEQTIVSGKYQEEAAAALYNGLAYYFNE</sequence>
<keyword evidence="5" id="KW-1185">Reference proteome</keyword>
<dbReference type="PANTHER" id="PTHR34408">
    <property type="entry name" value="FAMILY PROTEIN, PUTATIVE-RELATED"/>
    <property type="match status" value="1"/>
</dbReference>
<gene>
    <name evidence="4" type="ORF">JOC77_001292</name>
</gene>
<dbReference type="Gene3D" id="2.30.30.40">
    <property type="entry name" value="SH3 Domains"/>
    <property type="match status" value="5"/>
</dbReference>
<feature type="domain" description="SH3b" evidence="3">
    <location>
        <begin position="262"/>
        <end position="325"/>
    </location>
</feature>
<dbReference type="Pfam" id="PF08239">
    <property type="entry name" value="SH3_3"/>
    <property type="match status" value="5"/>
</dbReference>
<reference evidence="4 5" key="1">
    <citation type="submission" date="2021-01" db="EMBL/GenBank/DDBJ databases">
        <title>Genomic Encyclopedia of Type Strains, Phase IV (KMG-IV): sequencing the most valuable type-strain genomes for metagenomic binning, comparative biology and taxonomic classification.</title>
        <authorList>
            <person name="Goeker M."/>
        </authorList>
    </citation>
    <scope>NUCLEOTIDE SEQUENCE [LARGE SCALE GENOMIC DNA]</scope>
    <source>
        <strain evidence="4 5">DSM 105482</strain>
    </source>
</reference>
<dbReference type="InterPro" id="IPR017293">
    <property type="entry name" value="N-acetylmuramoyl-L-ala_amidase"/>
</dbReference>
<proteinExistence type="predicted"/>
<dbReference type="Gene3D" id="3.40.630.40">
    <property type="entry name" value="Zn-dependent exopeptidases"/>
    <property type="match status" value="1"/>
</dbReference>
<dbReference type="PANTHER" id="PTHR34408:SF1">
    <property type="entry name" value="GLYCOSYL HYDROLASE FAMILY 19 DOMAIN-CONTAINING PROTEIN HI_1415"/>
    <property type="match status" value="1"/>
</dbReference>
<feature type="domain" description="SH3b" evidence="3">
    <location>
        <begin position="29"/>
        <end position="92"/>
    </location>
</feature>
<dbReference type="EMBL" id="JAFBFI010000004">
    <property type="protein sequence ID" value="MBM7691882.1"/>
    <property type="molecule type" value="Genomic_DNA"/>
</dbReference>
<dbReference type="PROSITE" id="PS51781">
    <property type="entry name" value="SH3B"/>
    <property type="match status" value="5"/>
</dbReference>
<keyword evidence="2" id="KW-0961">Cell wall biogenesis/degradation</keyword>
<evidence type="ECO:0000256" key="1">
    <source>
        <dbReference type="ARBA" id="ARBA00022801"/>
    </source>
</evidence>
<comment type="caution">
    <text evidence="4">The sequence shown here is derived from an EMBL/GenBank/DDBJ whole genome shotgun (WGS) entry which is preliminary data.</text>
</comment>
<dbReference type="EC" id="3.5.1.28" evidence="4"/>
<dbReference type="InterPro" id="IPR003646">
    <property type="entry name" value="SH3-like_bac-type"/>
</dbReference>
<protein>
    <submittedName>
        <fullName evidence="4">N-acetylmuramoyl-L-alanine amidase</fullName>
        <ecNumber evidence="4">3.5.1.28</ecNumber>
    </submittedName>
</protein>
<dbReference type="RefSeq" id="WP_204540278.1">
    <property type="nucleotide sequence ID" value="NZ_JAFBFI010000004.1"/>
</dbReference>
<accession>A0ABS2QFG0</accession>
<dbReference type="SMART" id="SM00287">
    <property type="entry name" value="SH3b"/>
    <property type="match status" value="5"/>
</dbReference>
<dbReference type="Pfam" id="PF01520">
    <property type="entry name" value="Amidase_3"/>
    <property type="match status" value="1"/>
</dbReference>